<sequence>MVKAAIYLRVSTKEQSVASQKASTERTALLRGYETVLFEDQASGAKSSREGLDAMMYGVRKGKFCAIICYKLDRLGRSLPHLAQLIAELDANGVGLIVSDQGIDTTDQNPAGRLQLNVLMAVAEFERSMIRDRTIAGLEAAKRRGVRLGRPKGSKSLSKYSYTLAVKLLAENPKLSCPKLARATGVSVGTAHRWRKEILTDSLQDAPQ</sequence>
<dbReference type="InterPro" id="IPR006118">
    <property type="entry name" value="Recombinase_CS"/>
</dbReference>
<evidence type="ECO:0000256" key="4">
    <source>
        <dbReference type="PIRSR" id="PIRSR606118-50"/>
    </source>
</evidence>
<dbReference type="AlphaFoldDB" id="D5EIC4"/>
<evidence type="ECO:0000256" key="1">
    <source>
        <dbReference type="ARBA" id="ARBA00022908"/>
    </source>
</evidence>
<dbReference type="InterPro" id="IPR006119">
    <property type="entry name" value="Resolv_N"/>
</dbReference>
<dbReference type="PROSITE" id="PS51736">
    <property type="entry name" value="RECOMBINASES_3"/>
    <property type="match status" value="1"/>
</dbReference>
<keyword evidence="1" id="KW-0229">DNA integration</keyword>
<dbReference type="SUPFAM" id="SSF53041">
    <property type="entry name" value="Resolvase-like"/>
    <property type="match status" value="1"/>
</dbReference>
<evidence type="ECO:0000256" key="5">
    <source>
        <dbReference type="PROSITE-ProRule" id="PRU10137"/>
    </source>
</evidence>
<dbReference type="PANTHER" id="PTHR30461">
    <property type="entry name" value="DNA-INVERTASE FROM LAMBDOID PROPHAGE"/>
    <property type="match status" value="1"/>
</dbReference>
<dbReference type="OrthoDB" id="9797501at2"/>
<dbReference type="EMBL" id="CP001998">
    <property type="protein sequence ID" value="ADE54190.1"/>
    <property type="molecule type" value="Genomic_DNA"/>
</dbReference>
<keyword evidence="8" id="KW-1185">Reference proteome</keyword>
<dbReference type="eggNOG" id="COG1961">
    <property type="taxonomic scope" value="Bacteria"/>
</dbReference>
<evidence type="ECO:0000259" key="6">
    <source>
        <dbReference type="PROSITE" id="PS51736"/>
    </source>
</evidence>
<dbReference type="PANTHER" id="PTHR30461:SF2">
    <property type="entry name" value="SERINE RECOMBINASE PINE-RELATED"/>
    <property type="match status" value="1"/>
</dbReference>
<evidence type="ECO:0000313" key="8">
    <source>
        <dbReference type="Proteomes" id="UP000000925"/>
    </source>
</evidence>
<dbReference type="InterPro" id="IPR036162">
    <property type="entry name" value="Resolvase-like_N_sf"/>
</dbReference>
<feature type="active site" description="O-(5'-phospho-DNA)-serine intermediate" evidence="4 5">
    <location>
        <position position="11"/>
    </location>
</feature>
<evidence type="ECO:0000256" key="3">
    <source>
        <dbReference type="ARBA" id="ARBA00023172"/>
    </source>
</evidence>
<accession>D5EIC4</accession>
<keyword evidence="3" id="KW-0233">DNA recombination</keyword>
<dbReference type="GO" id="GO:0000150">
    <property type="term" value="F:DNA strand exchange activity"/>
    <property type="evidence" value="ECO:0007669"/>
    <property type="project" value="InterPro"/>
</dbReference>
<keyword evidence="2" id="KW-0238">DNA-binding</keyword>
<dbReference type="CDD" id="cd03768">
    <property type="entry name" value="SR_ResInv"/>
    <property type="match status" value="1"/>
</dbReference>
<dbReference type="GO" id="GO:0003677">
    <property type="term" value="F:DNA binding"/>
    <property type="evidence" value="ECO:0007669"/>
    <property type="project" value="UniProtKB-KW"/>
</dbReference>
<dbReference type="SMART" id="SM00857">
    <property type="entry name" value="Resolvase"/>
    <property type="match status" value="1"/>
</dbReference>
<dbReference type="Gene3D" id="3.40.50.1390">
    <property type="entry name" value="Resolvase, N-terminal catalytic domain"/>
    <property type="match status" value="1"/>
</dbReference>
<feature type="domain" description="Resolvase/invertase-type recombinase catalytic" evidence="6">
    <location>
        <begin position="3"/>
        <end position="145"/>
    </location>
</feature>
<gene>
    <name evidence="7" type="ordered locus">Caka_1169</name>
</gene>
<dbReference type="HOGENOM" id="CLU_010686_8_1_0"/>
<evidence type="ECO:0000256" key="2">
    <source>
        <dbReference type="ARBA" id="ARBA00023125"/>
    </source>
</evidence>
<dbReference type="InterPro" id="IPR050639">
    <property type="entry name" value="SSR_resolvase"/>
</dbReference>
<reference evidence="7 8" key="1">
    <citation type="journal article" date="2010" name="Stand. Genomic Sci.">
        <title>Complete genome sequence of Coraliomargarita akajimensis type strain (04OKA010-24).</title>
        <authorList>
            <person name="Mavromatis K."/>
            <person name="Abt B."/>
            <person name="Brambilla E."/>
            <person name="Lapidus A."/>
            <person name="Copeland A."/>
            <person name="Deshpande S."/>
            <person name="Nolan M."/>
            <person name="Lucas S."/>
            <person name="Tice H."/>
            <person name="Cheng J.F."/>
            <person name="Han C."/>
            <person name="Detter J.C."/>
            <person name="Woyke T."/>
            <person name="Goodwin L."/>
            <person name="Pitluck S."/>
            <person name="Held B."/>
            <person name="Brettin T."/>
            <person name="Tapia R."/>
            <person name="Ivanova N."/>
            <person name="Mikhailova N."/>
            <person name="Pati A."/>
            <person name="Liolios K."/>
            <person name="Chen A."/>
            <person name="Palaniappan K."/>
            <person name="Land M."/>
            <person name="Hauser L."/>
            <person name="Chang Y.J."/>
            <person name="Jeffries C.D."/>
            <person name="Rohde M."/>
            <person name="Goker M."/>
            <person name="Bristow J."/>
            <person name="Eisen J.A."/>
            <person name="Markowitz V."/>
            <person name="Hugenholtz P."/>
            <person name="Klenk H.P."/>
            <person name="Kyrpides N.C."/>
        </authorList>
    </citation>
    <scope>NUCLEOTIDE SEQUENCE [LARGE SCALE GENOMIC DNA]</scope>
    <source>
        <strain evidence="8">DSM 45221 / IAM 15411 / JCM 23193 / KCTC 12865</strain>
    </source>
</reference>
<protein>
    <submittedName>
        <fullName evidence="7">Resolvase domain protein</fullName>
    </submittedName>
</protein>
<dbReference type="GO" id="GO:0015074">
    <property type="term" value="P:DNA integration"/>
    <property type="evidence" value="ECO:0007669"/>
    <property type="project" value="UniProtKB-KW"/>
</dbReference>
<evidence type="ECO:0000313" key="7">
    <source>
        <dbReference type="EMBL" id="ADE54190.1"/>
    </source>
</evidence>
<dbReference type="Proteomes" id="UP000000925">
    <property type="component" value="Chromosome"/>
</dbReference>
<proteinExistence type="predicted"/>
<dbReference type="PROSITE" id="PS00397">
    <property type="entry name" value="RECOMBINASES_1"/>
    <property type="match status" value="1"/>
</dbReference>
<dbReference type="KEGG" id="caa:Caka_1169"/>
<dbReference type="Pfam" id="PF00239">
    <property type="entry name" value="Resolvase"/>
    <property type="match status" value="1"/>
</dbReference>
<organism evidence="7 8">
    <name type="scientific">Coraliomargarita akajimensis (strain DSM 45221 / IAM 15411 / JCM 23193 / KCTC 12865 / 04OKA010-24)</name>
    <dbReference type="NCBI Taxonomy" id="583355"/>
    <lineage>
        <taxon>Bacteria</taxon>
        <taxon>Pseudomonadati</taxon>
        <taxon>Verrucomicrobiota</taxon>
        <taxon>Opitutia</taxon>
        <taxon>Puniceicoccales</taxon>
        <taxon>Coraliomargaritaceae</taxon>
        <taxon>Coraliomargarita</taxon>
    </lineage>
</organism>
<dbReference type="RefSeq" id="WP_013042912.1">
    <property type="nucleotide sequence ID" value="NC_014008.1"/>
</dbReference>
<name>D5EIC4_CORAD</name>